<dbReference type="EMBL" id="CP003235">
    <property type="protein sequence ID" value="AFC29270.1"/>
    <property type="molecule type" value="Genomic_DNA"/>
</dbReference>
<evidence type="ECO:0000256" key="1">
    <source>
        <dbReference type="ARBA" id="ARBA00023015"/>
    </source>
</evidence>
<dbReference type="Proteomes" id="UP000007523">
    <property type="component" value="Chromosome"/>
</dbReference>
<evidence type="ECO:0000256" key="3">
    <source>
        <dbReference type="ARBA" id="ARBA00023163"/>
    </source>
</evidence>
<dbReference type="SMART" id="SM00342">
    <property type="entry name" value="HTH_ARAC"/>
    <property type="match status" value="1"/>
</dbReference>
<keyword evidence="2" id="KW-0238">DNA-binding</keyword>
<dbReference type="Pfam" id="PF12833">
    <property type="entry name" value="HTH_18"/>
    <property type="match status" value="1"/>
</dbReference>
<dbReference type="InterPro" id="IPR037923">
    <property type="entry name" value="HTH-like"/>
</dbReference>
<dbReference type="InterPro" id="IPR003313">
    <property type="entry name" value="AraC-bd"/>
</dbReference>
<dbReference type="STRING" id="1116391.PM3016_2382"/>
<keyword evidence="6" id="KW-1185">Reference proteome</keyword>
<proteinExistence type="predicted"/>
<feature type="domain" description="HTH araC/xylS-type" evidence="4">
    <location>
        <begin position="191"/>
        <end position="292"/>
    </location>
</feature>
<dbReference type="Gene3D" id="2.60.120.10">
    <property type="entry name" value="Jelly Rolls"/>
    <property type="match status" value="1"/>
</dbReference>
<dbReference type="InterPro" id="IPR018060">
    <property type="entry name" value="HTH_AraC"/>
</dbReference>
<evidence type="ECO:0000256" key="2">
    <source>
        <dbReference type="ARBA" id="ARBA00023125"/>
    </source>
</evidence>
<dbReference type="PANTHER" id="PTHR43280:SF2">
    <property type="entry name" value="HTH-TYPE TRANSCRIPTIONAL REGULATOR EXSA"/>
    <property type="match status" value="1"/>
</dbReference>
<dbReference type="RefSeq" id="WP_014369642.1">
    <property type="nucleotide sequence ID" value="NC_016935.1"/>
</dbReference>
<dbReference type="Pfam" id="PF02311">
    <property type="entry name" value="AraC_binding"/>
    <property type="match status" value="1"/>
</dbReference>
<organism evidence="5 6">
    <name type="scientific">Paenibacillus mucilaginosus 3016</name>
    <dbReference type="NCBI Taxonomy" id="1116391"/>
    <lineage>
        <taxon>Bacteria</taxon>
        <taxon>Bacillati</taxon>
        <taxon>Bacillota</taxon>
        <taxon>Bacilli</taxon>
        <taxon>Bacillales</taxon>
        <taxon>Paenibacillaceae</taxon>
        <taxon>Paenibacillus</taxon>
    </lineage>
</organism>
<dbReference type="InterPro" id="IPR009057">
    <property type="entry name" value="Homeodomain-like_sf"/>
</dbReference>
<accession>H6NKW4</accession>
<dbReference type="GO" id="GO:0003700">
    <property type="term" value="F:DNA-binding transcription factor activity"/>
    <property type="evidence" value="ECO:0007669"/>
    <property type="project" value="InterPro"/>
</dbReference>
<keyword evidence="3" id="KW-0804">Transcription</keyword>
<keyword evidence="1" id="KW-0805">Transcription regulation</keyword>
<dbReference type="PRINTS" id="PR00032">
    <property type="entry name" value="HTHARAC"/>
</dbReference>
<dbReference type="Gene3D" id="1.10.10.60">
    <property type="entry name" value="Homeodomain-like"/>
    <property type="match status" value="2"/>
</dbReference>
<name>H6NKW4_9BACL</name>
<dbReference type="InterPro" id="IPR014710">
    <property type="entry name" value="RmlC-like_jellyroll"/>
</dbReference>
<dbReference type="HOGENOM" id="CLU_000445_88_6_9"/>
<dbReference type="GO" id="GO:0043565">
    <property type="term" value="F:sequence-specific DNA binding"/>
    <property type="evidence" value="ECO:0007669"/>
    <property type="project" value="InterPro"/>
</dbReference>
<dbReference type="PANTHER" id="PTHR43280">
    <property type="entry name" value="ARAC-FAMILY TRANSCRIPTIONAL REGULATOR"/>
    <property type="match status" value="1"/>
</dbReference>
<dbReference type="CDD" id="cd02208">
    <property type="entry name" value="cupin_RmlC-like"/>
    <property type="match status" value="1"/>
</dbReference>
<reference evidence="5 6" key="1">
    <citation type="journal article" date="2012" name="J. Bacteriol.">
        <title>Complete Genome Sequence of Paenibacillus mucilaginosus 3016, a Bacterium Functional as Microbial Fertilizer.</title>
        <authorList>
            <person name="Ma M."/>
            <person name="Wang Z."/>
            <person name="Li L."/>
            <person name="Jiang X."/>
            <person name="Guan D."/>
            <person name="Cao F."/>
            <person name="Chen H."/>
            <person name="Wang X."/>
            <person name="Shen D."/>
            <person name="Du B."/>
            <person name="Li J."/>
        </authorList>
    </citation>
    <scope>NUCLEOTIDE SEQUENCE [LARGE SCALE GENOMIC DNA]</scope>
    <source>
        <strain evidence="5 6">3016</strain>
    </source>
</reference>
<gene>
    <name evidence="5" type="ORF">PM3016_2382</name>
</gene>
<evidence type="ECO:0000313" key="6">
    <source>
        <dbReference type="Proteomes" id="UP000007523"/>
    </source>
</evidence>
<dbReference type="SUPFAM" id="SSF51215">
    <property type="entry name" value="Regulatory protein AraC"/>
    <property type="match status" value="1"/>
</dbReference>
<protein>
    <submittedName>
        <fullName evidence="5">AraC family transcriptional regulator</fullName>
    </submittedName>
</protein>
<dbReference type="SUPFAM" id="SSF46689">
    <property type="entry name" value="Homeodomain-like"/>
    <property type="match status" value="1"/>
</dbReference>
<dbReference type="KEGG" id="pmq:PM3016_2382"/>
<dbReference type="InterPro" id="IPR020449">
    <property type="entry name" value="Tscrpt_reg_AraC-type_HTH"/>
</dbReference>
<evidence type="ECO:0000259" key="4">
    <source>
        <dbReference type="PROSITE" id="PS01124"/>
    </source>
</evidence>
<dbReference type="PROSITE" id="PS01124">
    <property type="entry name" value="HTH_ARAC_FAMILY_2"/>
    <property type="match status" value="1"/>
</dbReference>
<dbReference type="AlphaFoldDB" id="H6NKW4"/>
<evidence type="ECO:0000313" key="5">
    <source>
        <dbReference type="EMBL" id="AFC29270.1"/>
    </source>
</evidence>
<sequence>MSEASAAVYLGRLPDVRMSFQLMGLHARRAEAGWTYPSHEHPMYEIHWMVDGDMEMVINGQTYPQSRGDLLFIRPGMTHFCKSAGPEGFAYFSVHFSLQDTTLSRELNRYKDSYYPAASSLVQGLTPALSALYRLAIEHMKSPLPASGQMKVHAAVFELLGALVDQLSQTDAIALSRKEMLARRIAEQIEDSVRYLLLHGPMQGSERTWIQDIAKSLGLSPSQVNRIFHQVYGKAPRRFMSDTFLNEARRLLLQTDLSIDHIAMMLGYKTNAHFSRQFKRWTGIAPSEFRSQGNAEDT</sequence>